<sequence>MGCGKSKHAVETATTVVKSSTNSDGAKETTATKTVKVTGDSSLLQKEVETKSAFVEDTKEKTVTTKVDPSGIVGPALAENVEKPAQGLKEDVKVKDSNPTDNVVPTSAADEVVKEDEKVKDLNQADGSGVGTDNVVPTSSKDDVGITEAVKEDEGKRESTLKADTKAKTNNVPPTEEETSKESNPTNENKTKTEFMTPTSEDVGGPFEVVKGSEEVKDSKEEKTTTATSIEKPVKTIDGSSNPKDDNLKVEEQKLVALATESTKVEAKKEEDVEVTKVDIAKTKISPATETEKVPTANEVT</sequence>
<evidence type="ECO:0000313" key="2">
    <source>
        <dbReference type="Proteomes" id="UP001056120"/>
    </source>
</evidence>
<dbReference type="Proteomes" id="UP001056120">
    <property type="component" value="Linkage Group LG03"/>
</dbReference>
<name>A0ACB9JNK5_9ASTR</name>
<reference evidence="2" key="1">
    <citation type="journal article" date="2022" name="Mol. Ecol. Resour.">
        <title>The genomes of chicory, endive, great burdock and yacon provide insights into Asteraceae palaeo-polyploidization history and plant inulin production.</title>
        <authorList>
            <person name="Fan W."/>
            <person name="Wang S."/>
            <person name="Wang H."/>
            <person name="Wang A."/>
            <person name="Jiang F."/>
            <person name="Liu H."/>
            <person name="Zhao H."/>
            <person name="Xu D."/>
            <person name="Zhang Y."/>
        </authorList>
    </citation>
    <scope>NUCLEOTIDE SEQUENCE [LARGE SCALE GENOMIC DNA]</scope>
    <source>
        <strain evidence="2">cv. Yunnan</strain>
    </source>
</reference>
<comment type="caution">
    <text evidence="1">The sequence shown here is derived from an EMBL/GenBank/DDBJ whole genome shotgun (WGS) entry which is preliminary data.</text>
</comment>
<gene>
    <name evidence="1" type="ORF">L1987_09508</name>
</gene>
<reference evidence="1 2" key="2">
    <citation type="journal article" date="2022" name="Mol. Ecol. Resour.">
        <title>The genomes of chicory, endive, great burdock and yacon provide insights into Asteraceae paleo-polyploidization history and plant inulin production.</title>
        <authorList>
            <person name="Fan W."/>
            <person name="Wang S."/>
            <person name="Wang H."/>
            <person name="Wang A."/>
            <person name="Jiang F."/>
            <person name="Liu H."/>
            <person name="Zhao H."/>
            <person name="Xu D."/>
            <person name="Zhang Y."/>
        </authorList>
    </citation>
    <scope>NUCLEOTIDE SEQUENCE [LARGE SCALE GENOMIC DNA]</scope>
    <source>
        <strain evidence="2">cv. Yunnan</strain>
        <tissue evidence="1">Leaves</tissue>
    </source>
</reference>
<organism evidence="1 2">
    <name type="scientific">Smallanthus sonchifolius</name>
    <dbReference type="NCBI Taxonomy" id="185202"/>
    <lineage>
        <taxon>Eukaryota</taxon>
        <taxon>Viridiplantae</taxon>
        <taxon>Streptophyta</taxon>
        <taxon>Embryophyta</taxon>
        <taxon>Tracheophyta</taxon>
        <taxon>Spermatophyta</taxon>
        <taxon>Magnoliopsida</taxon>
        <taxon>eudicotyledons</taxon>
        <taxon>Gunneridae</taxon>
        <taxon>Pentapetalae</taxon>
        <taxon>asterids</taxon>
        <taxon>campanulids</taxon>
        <taxon>Asterales</taxon>
        <taxon>Asteraceae</taxon>
        <taxon>Asteroideae</taxon>
        <taxon>Heliantheae alliance</taxon>
        <taxon>Millerieae</taxon>
        <taxon>Smallanthus</taxon>
    </lineage>
</organism>
<accession>A0ACB9JNK5</accession>
<dbReference type="EMBL" id="CM042020">
    <property type="protein sequence ID" value="KAI3821932.1"/>
    <property type="molecule type" value="Genomic_DNA"/>
</dbReference>
<evidence type="ECO:0000313" key="1">
    <source>
        <dbReference type="EMBL" id="KAI3821932.1"/>
    </source>
</evidence>
<protein>
    <submittedName>
        <fullName evidence="1">Uncharacterized protein</fullName>
    </submittedName>
</protein>
<proteinExistence type="predicted"/>
<keyword evidence="2" id="KW-1185">Reference proteome</keyword>